<evidence type="ECO:0000313" key="5">
    <source>
        <dbReference type="EMBL" id="AIU39444.1"/>
    </source>
</evidence>
<dbReference type="EMBL" id="KM924293">
    <property type="protein sequence ID" value="AIU39444.1"/>
    <property type="molecule type" value="Genomic_DNA"/>
</dbReference>
<keyword evidence="6" id="KW-0543">Viral nucleoprotein</keyword>
<dbReference type="EMBL" id="KM924292">
    <property type="protein sequence ID" value="AIU39291.1"/>
    <property type="molecule type" value="Genomic_DNA"/>
</dbReference>
<reference evidence="6 7" key="2">
    <citation type="journal article" date="2015" name="PLoS ONE">
        <title>A Genomic Approach to Unravel Host-Pathogen Interaction in Chelonians: The Example of Testudinid Herpesvirus 3.</title>
        <authorList>
            <person name="Origgi F.C."/>
            <person name="Tecilla M."/>
            <person name="Pilo P."/>
            <person name="Aloisio F."/>
            <person name="Otten P."/>
            <person name="Aguilar-Bultet L."/>
            <person name="Sattler U."/>
            <person name="Roccabianca P."/>
            <person name="Romero C.H."/>
            <person name="Bloom D.C."/>
            <person name="Jacobson E.R."/>
        </authorList>
    </citation>
    <scope>NUCLEOTIDE SEQUENCE [LARGE SCALE GENOMIC DNA]</scope>
    <source>
        <strain evidence="6">US1976/98</strain>
    </source>
</reference>
<dbReference type="EMBL" id="KT008627">
    <property type="protein sequence ID" value="AKV40675.1"/>
    <property type="molecule type" value="Genomic_DNA"/>
</dbReference>
<accession>A0A0K1R192</accession>
<evidence type="ECO:0000313" key="6">
    <source>
        <dbReference type="EMBL" id="AKV40675.1"/>
    </source>
</evidence>
<evidence type="ECO:0000313" key="7">
    <source>
        <dbReference type="Proteomes" id="UP000100290"/>
    </source>
</evidence>
<dbReference type="GO" id="GO:0042025">
    <property type="term" value="C:host cell nucleus"/>
    <property type="evidence" value="ECO:0007669"/>
    <property type="project" value="UniProtKB-SubCell"/>
</dbReference>
<keyword evidence="6" id="KW-0946">Virion</keyword>
<organism evidence="6 7">
    <name type="scientific">Testudinid alphaherpesvirus 3</name>
    <dbReference type="NCBI Taxonomy" id="2560801"/>
    <lineage>
        <taxon>Viruses</taxon>
        <taxon>Duplodnaviria</taxon>
        <taxon>Heunggongvirae</taxon>
        <taxon>Peploviricota</taxon>
        <taxon>Herviviricetes</taxon>
        <taxon>Herpesvirales</taxon>
        <taxon>Orthoherpesviridae</taxon>
        <taxon>Alphaherpesvirinae</taxon>
        <taxon>Scutavirus</taxon>
        <taxon>Scutavirus testudinidalpha3</taxon>
    </lineage>
</organism>
<dbReference type="InterPro" id="IPR004958">
    <property type="entry name" value="Herpes_UL4"/>
</dbReference>
<dbReference type="Proteomes" id="UP000240599">
    <property type="component" value="Segment"/>
</dbReference>
<dbReference type="Proteomes" id="UP000208106">
    <property type="component" value="Segment"/>
</dbReference>
<dbReference type="KEGG" id="vg:26122564"/>
<comment type="subcellular location">
    <subcellularLocation>
        <location evidence="1">Host nucleus</location>
    </subcellularLocation>
</comment>
<evidence type="ECO:0000313" key="8">
    <source>
        <dbReference type="Proteomes" id="UP000208106"/>
    </source>
</evidence>
<evidence type="ECO:0000256" key="1">
    <source>
        <dbReference type="ARBA" id="ARBA00004147"/>
    </source>
</evidence>
<dbReference type="Pfam" id="PF03277">
    <property type="entry name" value="Herpes_UL4"/>
    <property type="match status" value="1"/>
</dbReference>
<sequence length="227" mass="25524">MSPITSVTYILYCPNHLQRTGLYDFEQCTGIFNGGARIVMVGSVPYHHQLPAGQLLIQRTCTYTTVVINSSSDFCFYKMDKDIGTKFIYNYHAYVDQFATCVIIDRHNDSFVKGSGVSNIVFTDTGVTITVSYYEPSQLSIRPPQSKSPPTDIIEAALLAADVKIEPVSEDQSTPPRRLKRVCHRSPDPNAKRLRTNTDDSLDYRCEDFSTTPVFNHTKIDYGTINT</sequence>
<name>A0A0K1R192_9ALPH</name>
<keyword evidence="3" id="KW-1048">Host nucleus</keyword>
<dbReference type="GO" id="GO:0019013">
    <property type="term" value="C:viral nucleocapsid"/>
    <property type="evidence" value="ECO:0007669"/>
    <property type="project" value="UniProtKB-KW"/>
</dbReference>
<evidence type="ECO:0000256" key="2">
    <source>
        <dbReference type="ARBA" id="ARBA00010784"/>
    </source>
</evidence>
<proteinExistence type="inferred from homology"/>
<evidence type="ECO:0000256" key="3">
    <source>
        <dbReference type="ARBA" id="ARBA00022562"/>
    </source>
</evidence>
<keyword evidence="8" id="KW-1185">Reference proteome</keyword>
<dbReference type="Proteomes" id="UP000100290">
    <property type="component" value="Segment"/>
</dbReference>
<reference evidence="8 9" key="1">
    <citation type="journal article" date="2015" name="J. Virol.">
        <title>The Genome of a Tortoise Herpesvirus (Testudinid Herpesvirus 3) Has a Novel Structure and Contains a Large Region That Is Not Required for Replication In Vitro or Virulence In Vivo.</title>
        <authorList>
            <person name="Gandar F."/>
            <person name="Wilkie G.S."/>
            <person name="Gatherer D."/>
            <person name="Kerr K."/>
            <person name="Marlier D."/>
            <person name="Diez M."/>
            <person name="Marschang R.E."/>
            <person name="Mast J."/>
            <person name="Dewals B.G."/>
            <person name="Davison A.J."/>
            <person name="Vanderplasschen A.F."/>
        </authorList>
    </citation>
    <scope>NUCLEOTIDE SEQUENCE [LARGE SCALE GENOMIC DNA]</scope>
    <source>
        <strain evidence="4 8">1976</strain>
        <strain evidence="5 9">4295/7R</strain>
    </source>
</reference>
<protein>
    <submittedName>
        <fullName evidence="4">Nuclear protein UL4</fullName>
    </submittedName>
    <submittedName>
        <fullName evidence="6">UL4 nucleoprotein</fullName>
    </submittedName>
</protein>
<evidence type="ECO:0000313" key="4">
    <source>
        <dbReference type="EMBL" id="AIU39291.1"/>
    </source>
</evidence>
<gene>
    <name evidence="6" type="primary">ORF28</name>
    <name evidence="4" type="synonym">UL4</name>
</gene>
<evidence type="ECO:0000313" key="9">
    <source>
        <dbReference type="Proteomes" id="UP000240599"/>
    </source>
</evidence>
<comment type="similarity">
    <text evidence="2">Belongs to the alphaherpesvirinae HHV-1 UL4 family.</text>
</comment>